<dbReference type="Pfam" id="PF09535">
    <property type="entry name" value="Gmx_para_CXXCG"/>
    <property type="match status" value="1"/>
</dbReference>
<evidence type="ECO:0000313" key="2">
    <source>
        <dbReference type="Proteomes" id="UP000682134"/>
    </source>
</evidence>
<dbReference type="EMBL" id="JAGIYQ010000015">
    <property type="protein sequence ID" value="MBP0726861.1"/>
    <property type="molecule type" value="Genomic_DNA"/>
</dbReference>
<organism evidence="1 2">
    <name type="scientific">Gottfriedia endophytica</name>
    <dbReference type="NCBI Taxonomy" id="2820819"/>
    <lineage>
        <taxon>Bacteria</taxon>
        <taxon>Bacillati</taxon>
        <taxon>Bacillota</taxon>
        <taxon>Bacilli</taxon>
        <taxon>Bacillales</taxon>
        <taxon>Bacillaceae</taxon>
        <taxon>Gottfriedia</taxon>
    </lineage>
</organism>
<evidence type="ECO:0000313" key="1">
    <source>
        <dbReference type="EMBL" id="MBP0726861.1"/>
    </source>
</evidence>
<proteinExistence type="predicted"/>
<dbReference type="RefSeq" id="WP_209407200.1">
    <property type="nucleotide sequence ID" value="NZ_JAGIYQ010000015.1"/>
</dbReference>
<dbReference type="Proteomes" id="UP000682134">
    <property type="component" value="Unassembled WGS sequence"/>
</dbReference>
<sequence>MKFFEVNLDEGRRKKYAEACRLSNKTIEDINCPICNTNWVNGTFDRPIEIILTNNNLPDYTYIFPVHFVSEKLKEVILNYSLSEIAFEEIYTKTLEELNEDQIKMFKLDGLRVKNFCSIPSRYYAIDLPEGISVHSDMSIVLHKCENCGRLSYTELKEEKSMLLNFILDRSTWNGIDFFTVKGFPQVFICTERFIEVCKNENITGMIFKEIEVR</sequence>
<reference evidence="1" key="1">
    <citation type="submission" date="2021-04" db="EMBL/GenBank/DDBJ databases">
        <title>Genome seq and assembly of Bacillus sp.</title>
        <authorList>
            <person name="Chhetri G."/>
        </authorList>
    </citation>
    <scope>NUCLEOTIDE SEQUENCE</scope>
    <source>
        <strain evidence="1">RG28</strain>
    </source>
</reference>
<dbReference type="InterPro" id="IPR011750">
    <property type="entry name" value="Gmx_para_CXXCG"/>
</dbReference>
<keyword evidence="2" id="KW-1185">Reference proteome</keyword>
<accession>A0A940NQA8</accession>
<gene>
    <name evidence="1" type="ORF">J5Y03_17020</name>
</gene>
<name>A0A940NQA8_9BACI</name>
<protein>
    <submittedName>
        <fullName evidence="1">Uncharacterized protein</fullName>
    </submittedName>
</protein>
<dbReference type="AlphaFoldDB" id="A0A940NQA8"/>
<comment type="caution">
    <text evidence="1">The sequence shown here is derived from an EMBL/GenBank/DDBJ whole genome shotgun (WGS) entry which is preliminary data.</text>
</comment>